<evidence type="ECO:0000259" key="4">
    <source>
        <dbReference type="PROSITE" id="PS50948"/>
    </source>
</evidence>
<dbReference type="PROSITE" id="PS50948">
    <property type="entry name" value="PAN"/>
    <property type="match status" value="1"/>
</dbReference>
<name>A0A6A6LU80_HEVBR</name>
<proteinExistence type="predicted"/>
<dbReference type="Pfam" id="PF00954">
    <property type="entry name" value="S_locus_glycop"/>
    <property type="match status" value="1"/>
</dbReference>
<dbReference type="SMART" id="SM00473">
    <property type="entry name" value="PAN_AP"/>
    <property type="match status" value="1"/>
</dbReference>
<dbReference type="Pfam" id="PF08276">
    <property type="entry name" value="PAN_2"/>
    <property type="match status" value="1"/>
</dbReference>
<dbReference type="GO" id="GO:0048544">
    <property type="term" value="P:recognition of pollen"/>
    <property type="evidence" value="ECO:0007669"/>
    <property type="project" value="InterPro"/>
</dbReference>
<keyword evidence="6" id="KW-1185">Reference proteome</keyword>
<feature type="domain" description="Apple" evidence="4">
    <location>
        <begin position="120"/>
        <end position="200"/>
    </location>
</feature>
<reference evidence="5 6" key="1">
    <citation type="journal article" date="2020" name="Mol. Plant">
        <title>The Chromosome-Based Rubber Tree Genome Provides New Insights into Spurge Genome Evolution and Rubber Biosynthesis.</title>
        <authorList>
            <person name="Liu J."/>
            <person name="Shi C."/>
            <person name="Shi C.C."/>
            <person name="Li W."/>
            <person name="Zhang Q.J."/>
            <person name="Zhang Y."/>
            <person name="Li K."/>
            <person name="Lu H.F."/>
            <person name="Shi C."/>
            <person name="Zhu S.T."/>
            <person name="Xiao Z.Y."/>
            <person name="Nan H."/>
            <person name="Yue Y."/>
            <person name="Zhu X.G."/>
            <person name="Wu Y."/>
            <person name="Hong X.N."/>
            <person name="Fan G.Y."/>
            <person name="Tong Y."/>
            <person name="Zhang D."/>
            <person name="Mao C.L."/>
            <person name="Liu Y.L."/>
            <person name="Hao S.J."/>
            <person name="Liu W.Q."/>
            <person name="Lv M.Q."/>
            <person name="Zhang H.B."/>
            <person name="Liu Y."/>
            <person name="Hu-Tang G.R."/>
            <person name="Wang J.P."/>
            <person name="Wang J.H."/>
            <person name="Sun Y.H."/>
            <person name="Ni S.B."/>
            <person name="Chen W.B."/>
            <person name="Zhang X.C."/>
            <person name="Jiao Y.N."/>
            <person name="Eichler E.E."/>
            <person name="Li G.H."/>
            <person name="Liu X."/>
            <person name="Gao L.Z."/>
        </authorList>
    </citation>
    <scope>NUCLEOTIDE SEQUENCE [LARGE SCALE GENOMIC DNA]</scope>
    <source>
        <strain evidence="6">cv. GT1</strain>
        <tissue evidence="5">Leaf</tissue>
    </source>
</reference>
<dbReference type="Proteomes" id="UP000467840">
    <property type="component" value="Chromosome 16"/>
</dbReference>
<evidence type="ECO:0000256" key="1">
    <source>
        <dbReference type="ARBA" id="ARBA00022729"/>
    </source>
</evidence>
<dbReference type="InterPro" id="IPR000858">
    <property type="entry name" value="S_locus_glycoprot_dom"/>
</dbReference>
<dbReference type="InterPro" id="IPR003609">
    <property type="entry name" value="Pan_app"/>
</dbReference>
<keyword evidence="3" id="KW-0812">Transmembrane</keyword>
<dbReference type="EMBL" id="JAAGAX010000009">
    <property type="protein sequence ID" value="KAF2303586.1"/>
    <property type="molecule type" value="Genomic_DNA"/>
</dbReference>
<evidence type="ECO:0000256" key="2">
    <source>
        <dbReference type="ARBA" id="ARBA00023157"/>
    </source>
</evidence>
<keyword evidence="1" id="KW-0732">Signal</keyword>
<comment type="caution">
    <text evidence="5">The sequence shown here is derived from an EMBL/GenBank/DDBJ whole genome shotgun (WGS) entry which is preliminary data.</text>
</comment>
<keyword evidence="2" id="KW-1015">Disulfide bond</keyword>
<organism evidence="5 6">
    <name type="scientific">Hevea brasiliensis</name>
    <name type="common">Para rubber tree</name>
    <name type="synonym">Siphonia brasiliensis</name>
    <dbReference type="NCBI Taxonomy" id="3981"/>
    <lineage>
        <taxon>Eukaryota</taxon>
        <taxon>Viridiplantae</taxon>
        <taxon>Streptophyta</taxon>
        <taxon>Embryophyta</taxon>
        <taxon>Tracheophyta</taxon>
        <taxon>Spermatophyta</taxon>
        <taxon>Magnoliopsida</taxon>
        <taxon>eudicotyledons</taxon>
        <taxon>Gunneridae</taxon>
        <taxon>Pentapetalae</taxon>
        <taxon>rosids</taxon>
        <taxon>fabids</taxon>
        <taxon>Malpighiales</taxon>
        <taxon>Euphorbiaceae</taxon>
        <taxon>Crotonoideae</taxon>
        <taxon>Micrandreae</taxon>
        <taxon>Hevea</taxon>
    </lineage>
</organism>
<dbReference type="InterPro" id="IPR011009">
    <property type="entry name" value="Kinase-like_dom_sf"/>
</dbReference>
<dbReference type="AlphaFoldDB" id="A0A6A6LU80"/>
<evidence type="ECO:0000256" key="3">
    <source>
        <dbReference type="SAM" id="Phobius"/>
    </source>
</evidence>
<dbReference type="InterPro" id="IPR021820">
    <property type="entry name" value="S-locus_recpt_kinase_C"/>
</dbReference>
<keyword evidence="3" id="KW-1133">Transmembrane helix</keyword>
<dbReference type="CDD" id="cd01098">
    <property type="entry name" value="PAN_AP_plant"/>
    <property type="match status" value="1"/>
</dbReference>
<dbReference type="GO" id="GO:0004674">
    <property type="term" value="F:protein serine/threonine kinase activity"/>
    <property type="evidence" value="ECO:0007669"/>
    <property type="project" value="InterPro"/>
</dbReference>
<evidence type="ECO:0000313" key="5">
    <source>
        <dbReference type="EMBL" id="KAF2303586.1"/>
    </source>
</evidence>
<gene>
    <name evidence="5" type="ORF">GH714_019696</name>
</gene>
<dbReference type="PANTHER" id="PTHR32444">
    <property type="entry name" value="BULB-TYPE LECTIN DOMAIN-CONTAINING PROTEIN"/>
    <property type="match status" value="1"/>
</dbReference>
<dbReference type="PANTHER" id="PTHR32444:SF63">
    <property type="entry name" value="G-TYPE LECTIN S-RECEPTOR-LIKE SERINE_THREONINE-PROTEIN KINASE RKS1"/>
    <property type="match status" value="1"/>
</dbReference>
<sequence>MPRMKRGLIFNVSFVNNENEISIEWGIANGSILTRLVVNESGSVQLLTWHEDQGRWDEFWFAHKDQCDNYGICGSNGNCVLNDDEFDYTCLPGYRPKSPQEWYLKDESGGCIRKNQTALCRNVEGFVEVANVKAPDASVARVLANLDLKACKDECLRNCSCIAYASLGVTEGSGCLTWYGDLLDTRVFIEGGQSLYMRVDALELAQHANKQKHLLAKKWILLIVILSIAAAVSSVLLFSHCTKCTTSHLDDPPREKELDRSRSRSHLPFFDIDTLVAATHNFSNKLGEGGFGSVYKLWCLNARDHKWQKNTEYDEESPYLNLIGNVWELWREGKGLDIVDYSLLEHSYPCQEILRCIQIGLLCIQEHPADRPTMLEVVFMLGNETSLPSPKKPAFVFLNQSGPESLITRGDVCSINDVTVTMIEDPTKSIYDFQKSSIKGGFLVCIPVVSSLFKLNAALKIDEGDNIRSNRGFIMNENGREMLVVRRFLDWIIGRNLTRERNSWETRDWLATLSPTTSHFSFGFLQSPEGTLTGDFSSGALDFSYCPGRSFWATCRV</sequence>
<feature type="transmembrane region" description="Helical" evidence="3">
    <location>
        <begin position="219"/>
        <end position="238"/>
    </location>
</feature>
<dbReference type="Gene3D" id="1.10.510.10">
    <property type="entry name" value="Transferase(Phosphotransferase) domain 1"/>
    <property type="match status" value="1"/>
</dbReference>
<evidence type="ECO:0000313" key="6">
    <source>
        <dbReference type="Proteomes" id="UP000467840"/>
    </source>
</evidence>
<keyword evidence="3" id="KW-0472">Membrane</keyword>
<dbReference type="SUPFAM" id="SSF56112">
    <property type="entry name" value="Protein kinase-like (PK-like)"/>
    <property type="match status" value="1"/>
</dbReference>
<accession>A0A6A6LU80</accession>
<protein>
    <recommendedName>
        <fullName evidence="4">Apple domain-containing protein</fullName>
    </recommendedName>
</protein>
<dbReference type="Pfam" id="PF11883">
    <property type="entry name" value="DUF3403"/>
    <property type="match status" value="1"/>
</dbReference>